<feature type="signal peptide" evidence="1">
    <location>
        <begin position="1"/>
        <end position="29"/>
    </location>
</feature>
<keyword evidence="1" id="KW-0732">Signal</keyword>
<feature type="chain" id="PRO_5019303079" evidence="1">
    <location>
        <begin position="30"/>
        <end position="146"/>
    </location>
</feature>
<dbReference type="EMBL" id="QXGM01000001">
    <property type="protein sequence ID" value="RSX55705.1"/>
    <property type="molecule type" value="Genomic_DNA"/>
</dbReference>
<evidence type="ECO:0000256" key="1">
    <source>
        <dbReference type="SAM" id="SignalP"/>
    </source>
</evidence>
<reference evidence="2 3" key="1">
    <citation type="submission" date="2018-09" db="EMBL/GenBank/DDBJ databases">
        <title>Characterization of the phylogenetic diversity of five novel species belonging to the genus Bifidobacterium.</title>
        <authorList>
            <person name="Lugli G.A."/>
            <person name="Duranti S."/>
            <person name="Milani C."/>
        </authorList>
    </citation>
    <scope>NUCLEOTIDE SEQUENCE [LARGE SCALE GENOMIC DNA]</scope>
    <source>
        <strain evidence="2 3">2036B</strain>
    </source>
</reference>
<evidence type="ECO:0000313" key="3">
    <source>
        <dbReference type="Proteomes" id="UP000287609"/>
    </source>
</evidence>
<dbReference type="RefSeq" id="WP_125962907.1">
    <property type="nucleotide sequence ID" value="NZ_QXGM01000001.1"/>
</dbReference>
<organism evidence="2 3">
    <name type="scientific">Bifidobacterium dolichotidis</name>
    <dbReference type="NCBI Taxonomy" id="2306976"/>
    <lineage>
        <taxon>Bacteria</taxon>
        <taxon>Bacillati</taxon>
        <taxon>Actinomycetota</taxon>
        <taxon>Actinomycetes</taxon>
        <taxon>Bifidobacteriales</taxon>
        <taxon>Bifidobacteriaceae</taxon>
        <taxon>Bifidobacterium</taxon>
    </lineage>
</organism>
<keyword evidence="3" id="KW-1185">Reference proteome</keyword>
<proteinExistence type="predicted"/>
<comment type="caution">
    <text evidence="2">The sequence shown here is derived from an EMBL/GenBank/DDBJ whole genome shotgun (WGS) entry which is preliminary data.</text>
</comment>
<accession>A0A430FS63</accession>
<evidence type="ECO:0000313" key="2">
    <source>
        <dbReference type="EMBL" id="RSX55705.1"/>
    </source>
</evidence>
<sequence>MIKKTTTSKIVLAASALLLGTSLVAPAQAATINAAPVATDNATVVSTAENYVGAASNNILHTDNGSTIYVNFQYFTYHGLPSVNADSITTDFESSEYETVTKVECSVEGYGKQVVVNATAKLKNGTYTTYSWTLEFDFDTDTYTLK</sequence>
<dbReference type="Proteomes" id="UP000287609">
    <property type="component" value="Unassembled WGS sequence"/>
</dbReference>
<dbReference type="AlphaFoldDB" id="A0A430FS63"/>
<protein>
    <submittedName>
        <fullName evidence="2">Uncharacterized protein</fullName>
    </submittedName>
</protein>
<name>A0A430FS63_9BIFI</name>
<gene>
    <name evidence="2" type="ORF">D2E26_0268</name>
</gene>